<evidence type="ECO:0000256" key="14">
    <source>
        <dbReference type="ARBA" id="ARBA00024056"/>
    </source>
</evidence>
<sequence length="457" mass="47850">PAASSSSLPASSATTHPASGVPSSSTSAGIPPTTSGPAGSVSVSASSATASVSVVAIPPGVALPAPQNGVPALQSINSGMPPMPTLPVKSTYKPGTAAPIPGAPPLPKQFVFKQGDWPAQDKVPETNTPQVQEWIKELQGFKIPNYTPTKDGSCAGDPAAAAEAAQRGWWTCGGYTRDTDITACPDKYTWGVSFDDGPGLYTQTLLNYLDERDIHATFFVVGSRIIERPEVLIEEYMKGHELSPLTSLTNEQIVAELGWTRAAIKAVLGVTPTTMRPPFGDMDDRVRAISLAMGMTPIIWTRTPSAGQFDTNDWKVAGGLVSGVDSYLTFEGILGNASIIDTGFIVLQHDLYPITVDLAVGYTLNAAITHNPPFTLKPIGQCVKIPPMDMYRESTTNQTFPYHNVTTAIDTDGDGKPDSTVGASAGQNSASGAKARVALPSAVVLAAMGLLTAGMFF</sequence>
<feature type="compositionally biased region" description="Low complexity" evidence="16">
    <location>
        <begin position="33"/>
        <end position="43"/>
    </location>
</feature>
<reference evidence="18 19" key="1">
    <citation type="submission" date="2019-02" db="EMBL/GenBank/DDBJ databases">
        <title>Genome sequencing of the rare red list fungi Dentipellis fragilis.</title>
        <authorList>
            <person name="Buettner E."/>
            <person name="Kellner H."/>
        </authorList>
    </citation>
    <scope>NUCLEOTIDE SEQUENCE [LARGE SCALE GENOMIC DNA]</scope>
    <source>
        <strain evidence="18 19">DSM 105465</strain>
    </source>
</reference>
<evidence type="ECO:0000256" key="11">
    <source>
        <dbReference type="ARBA" id="ARBA00023288"/>
    </source>
</evidence>
<keyword evidence="13" id="KW-0624">Polysaccharide degradation</keyword>
<protein>
    <recommendedName>
        <fullName evidence="14">chitin deacetylase</fullName>
        <ecNumber evidence="14">3.5.1.41</ecNumber>
    </recommendedName>
</protein>
<keyword evidence="7" id="KW-0146">Chitin degradation</keyword>
<dbReference type="GO" id="GO:0098552">
    <property type="term" value="C:side of membrane"/>
    <property type="evidence" value="ECO:0007669"/>
    <property type="project" value="UniProtKB-KW"/>
</dbReference>
<keyword evidence="19" id="KW-1185">Reference proteome</keyword>
<evidence type="ECO:0000256" key="6">
    <source>
        <dbReference type="ARBA" id="ARBA00022801"/>
    </source>
</evidence>
<evidence type="ECO:0000313" key="18">
    <source>
        <dbReference type="EMBL" id="TFY50424.1"/>
    </source>
</evidence>
<dbReference type="PANTHER" id="PTHR10587:SF133">
    <property type="entry name" value="CHITIN DEACETYLASE 1-RELATED"/>
    <property type="match status" value="1"/>
</dbReference>
<dbReference type="EC" id="3.5.1.41" evidence="14"/>
<evidence type="ECO:0000256" key="9">
    <source>
        <dbReference type="ARBA" id="ARBA00023277"/>
    </source>
</evidence>
<evidence type="ECO:0000256" key="5">
    <source>
        <dbReference type="ARBA" id="ARBA00022723"/>
    </source>
</evidence>
<dbReference type="GO" id="GO:0006032">
    <property type="term" value="P:chitin catabolic process"/>
    <property type="evidence" value="ECO:0007669"/>
    <property type="project" value="UniProtKB-KW"/>
</dbReference>
<gene>
    <name evidence="18" type="ORF">EVG20_g11527</name>
</gene>
<keyword evidence="9" id="KW-0119">Carbohydrate metabolism</keyword>
<dbReference type="InterPro" id="IPR050248">
    <property type="entry name" value="Polysacc_deacetylase_ArnD"/>
</dbReference>
<dbReference type="GO" id="GO:0004099">
    <property type="term" value="F:chitin deacetylase activity"/>
    <property type="evidence" value="ECO:0007669"/>
    <property type="project" value="UniProtKB-EC"/>
</dbReference>
<evidence type="ECO:0000256" key="13">
    <source>
        <dbReference type="ARBA" id="ARBA00023326"/>
    </source>
</evidence>
<comment type="subcellular location">
    <subcellularLocation>
        <location evidence="2">Cell membrane</location>
        <topology evidence="2">Lipid-anchor</topology>
        <topology evidence="2">GPI-anchor</topology>
    </subcellularLocation>
</comment>
<evidence type="ECO:0000256" key="4">
    <source>
        <dbReference type="ARBA" id="ARBA00022622"/>
    </source>
</evidence>
<evidence type="ECO:0000256" key="3">
    <source>
        <dbReference type="ARBA" id="ARBA00022475"/>
    </source>
</evidence>
<evidence type="ECO:0000256" key="1">
    <source>
        <dbReference type="ARBA" id="ARBA00001941"/>
    </source>
</evidence>
<feature type="non-terminal residue" evidence="18">
    <location>
        <position position="1"/>
    </location>
</feature>
<evidence type="ECO:0000256" key="8">
    <source>
        <dbReference type="ARBA" id="ARBA00023136"/>
    </source>
</evidence>
<evidence type="ECO:0000256" key="16">
    <source>
        <dbReference type="SAM" id="MobiDB-lite"/>
    </source>
</evidence>
<dbReference type="Pfam" id="PF01522">
    <property type="entry name" value="Polysacc_deac_1"/>
    <property type="match status" value="1"/>
</dbReference>
<dbReference type="OrthoDB" id="407355at2759"/>
<dbReference type="Proteomes" id="UP000298327">
    <property type="component" value="Unassembled WGS sequence"/>
</dbReference>
<name>A0A4Y9XJV4_9AGAM</name>
<dbReference type="GO" id="GO:0046872">
    <property type="term" value="F:metal ion binding"/>
    <property type="evidence" value="ECO:0007669"/>
    <property type="project" value="UniProtKB-KW"/>
</dbReference>
<evidence type="ECO:0000259" key="17">
    <source>
        <dbReference type="PROSITE" id="PS51677"/>
    </source>
</evidence>
<feature type="domain" description="NodB homology" evidence="17">
    <location>
        <begin position="188"/>
        <end position="384"/>
    </location>
</feature>
<keyword evidence="11" id="KW-0449">Lipoprotein</keyword>
<keyword evidence="5" id="KW-0479">Metal-binding</keyword>
<comment type="caution">
    <text evidence="18">The sequence shown here is derived from an EMBL/GenBank/DDBJ whole genome shotgun (WGS) entry which is preliminary data.</text>
</comment>
<evidence type="ECO:0000256" key="7">
    <source>
        <dbReference type="ARBA" id="ARBA00023024"/>
    </source>
</evidence>
<proteinExistence type="predicted"/>
<evidence type="ECO:0000256" key="2">
    <source>
        <dbReference type="ARBA" id="ARBA00004609"/>
    </source>
</evidence>
<keyword evidence="4" id="KW-0325">Glycoprotein</keyword>
<keyword evidence="8" id="KW-0472">Membrane</keyword>
<dbReference type="SUPFAM" id="SSF88713">
    <property type="entry name" value="Glycoside hydrolase/deacetylase"/>
    <property type="match status" value="1"/>
</dbReference>
<dbReference type="InterPro" id="IPR002509">
    <property type="entry name" value="NODB_dom"/>
</dbReference>
<dbReference type="PROSITE" id="PS51677">
    <property type="entry name" value="NODB"/>
    <property type="match status" value="1"/>
</dbReference>
<dbReference type="InterPro" id="IPR011330">
    <property type="entry name" value="Glyco_hydro/deAcase_b/a-brl"/>
</dbReference>
<evidence type="ECO:0000256" key="10">
    <source>
        <dbReference type="ARBA" id="ARBA00023285"/>
    </source>
</evidence>
<evidence type="ECO:0000256" key="12">
    <source>
        <dbReference type="ARBA" id="ARBA00023316"/>
    </source>
</evidence>
<dbReference type="GO" id="GO:0000272">
    <property type="term" value="P:polysaccharide catabolic process"/>
    <property type="evidence" value="ECO:0007669"/>
    <property type="project" value="UniProtKB-KW"/>
</dbReference>
<dbReference type="GO" id="GO:0071555">
    <property type="term" value="P:cell wall organization"/>
    <property type="evidence" value="ECO:0007669"/>
    <property type="project" value="UniProtKB-KW"/>
</dbReference>
<dbReference type="GO" id="GO:0009272">
    <property type="term" value="P:fungal-type cell wall biogenesis"/>
    <property type="evidence" value="ECO:0007669"/>
    <property type="project" value="UniProtKB-ARBA"/>
</dbReference>
<dbReference type="Gene3D" id="3.20.20.370">
    <property type="entry name" value="Glycoside hydrolase/deacetylase"/>
    <property type="match status" value="1"/>
</dbReference>
<accession>A0A4Y9XJV4</accession>
<keyword evidence="12" id="KW-0961">Cell wall biogenesis/degradation</keyword>
<feature type="compositionally biased region" description="Low complexity" evidence="16">
    <location>
        <begin position="1"/>
        <end position="19"/>
    </location>
</feature>
<keyword evidence="6" id="KW-0378">Hydrolase</keyword>
<dbReference type="EMBL" id="SEOQ01001838">
    <property type="protein sequence ID" value="TFY50424.1"/>
    <property type="molecule type" value="Genomic_DNA"/>
</dbReference>
<comment type="cofactor">
    <cofactor evidence="1">
        <name>Co(2+)</name>
        <dbReference type="ChEBI" id="CHEBI:48828"/>
    </cofactor>
</comment>
<evidence type="ECO:0000256" key="15">
    <source>
        <dbReference type="ARBA" id="ARBA00048494"/>
    </source>
</evidence>
<evidence type="ECO:0000313" key="19">
    <source>
        <dbReference type="Proteomes" id="UP000298327"/>
    </source>
</evidence>
<keyword evidence="4" id="KW-0336">GPI-anchor</keyword>
<dbReference type="STRING" id="205917.A0A4Y9XJV4"/>
<dbReference type="GO" id="GO:0005886">
    <property type="term" value="C:plasma membrane"/>
    <property type="evidence" value="ECO:0007669"/>
    <property type="project" value="UniProtKB-SubCell"/>
</dbReference>
<organism evidence="18 19">
    <name type="scientific">Dentipellis fragilis</name>
    <dbReference type="NCBI Taxonomy" id="205917"/>
    <lineage>
        <taxon>Eukaryota</taxon>
        <taxon>Fungi</taxon>
        <taxon>Dikarya</taxon>
        <taxon>Basidiomycota</taxon>
        <taxon>Agaricomycotina</taxon>
        <taxon>Agaricomycetes</taxon>
        <taxon>Russulales</taxon>
        <taxon>Hericiaceae</taxon>
        <taxon>Dentipellis</taxon>
    </lineage>
</organism>
<keyword evidence="10" id="KW-0170">Cobalt</keyword>
<keyword evidence="3" id="KW-1003">Cell membrane</keyword>
<dbReference type="AlphaFoldDB" id="A0A4Y9XJV4"/>
<feature type="region of interest" description="Disordered" evidence="16">
    <location>
        <begin position="1"/>
        <end position="43"/>
    </location>
</feature>
<comment type="catalytic activity">
    <reaction evidence="15">
        <text>[(1-&gt;4)-N-acetyl-beta-D-glucosaminyl](n) + n H2O = chitosan + n acetate</text>
        <dbReference type="Rhea" id="RHEA:10464"/>
        <dbReference type="Rhea" id="RHEA-COMP:9593"/>
        <dbReference type="Rhea" id="RHEA-COMP:9597"/>
        <dbReference type="ChEBI" id="CHEBI:15377"/>
        <dbReference type="ChEBI" id="CHEBI:17029"/>
        <dbReference type="ChEBI" id="CHEBI:30089"/>
        <dbReference type="ChEBI" id="CHEBI:57704"/>
        <dbReference type="EC" id="3.5.1.41"/>
    </reaction>
    <physiologicalReaction direction="left-to-right" evidence="15">
        <dbReference type="Rhea" id="RHEA:10465"/>
    </physiologicalReaction>
</comment>
<dbReference type="PANTHER" id="PTHR10587">
    <property type="entry name" value="GLYCOSYL TRANSFERASE-RELATED"/>
    <property type="match status" value="1"/>
</dbReference>